<evidence type="ECO:0000256" key="7">
    <source>
        <dbReference type="ARBA" id="ARBA00022777"/>
    </source>
</evidence>
<dbReference type="OrthoDB" id="9799110at2"/>
<feature type="binding site" evidence="11">
    <location>
        <position position="188"/>
    </location>
    <ligand>
        <name>ATP</name>
        <dbReference type="ChEBI" id="CHEBI:30616"/>
    </ligand>
</feature>
<dbReference type="Proteomes" id="UP000181962">
    <property type="component" value="Chromosome"/>
</dbReference>
<keyword evidence="9" id="KW-0457">Lysine biosynthesis</keyword>
<proteinExistence type="inferred from homology"/>
<evidence type="ECO:0000256" key="6">
    <source>
        <dbReference type="ARBA" id="ARBA00022741"/>
    </source>
</evidence>
<accession>A0A1L3FME8</accession>
<keyword evidence="13" id="KW-0028">Amino-acid biosynthesis</keyword>
<dbReference type="InterPro" id="IPR005260">
    <property type="entry name" value="Asp_kin_monofn"/>
</dbReference>
<comment type="catalytic activity">
    <reaction evidence="10 12">
        <text>L-aspartate + ATP = 4-phospho-L-aspartate + ADP</text>
        <dbReference type="Rhea" id="RHEA:23776"/>
        <dbReference type="ChEBI" id="CHEBI:29991"/>
        <dbReference type="ChEBI" id="CHEBI:30616"/>
        <dbReference type="ChEBI" id="CHEBI:57535"/>
        <dbReference type="ChEBI" id="CHEBI:456216"/>
        <dbReference type="EC" id="2.7.2.4"/>
    </reaction>
</comment>
<feature type="binding site" evidence="11">
    <location>
        <position position="77"/>
    </location>
    <ligand>
        <name>substrate</name>
    </ligand>
</feature>
<evidence type="ECO:0000256" key="9">
    <source>
        <dbReference type="ARBA" id="ARBA00023154"/>
    </source>
</evidence>
<dbReference type="InterPro" id="IPR001341">
    <property type="entry name" value="Asp_kinase"/>
</dbReference>
<dbReference type="RefSeq" id="WP_071916342.1">
    <property type="nucleotide sequence ID" value="NZ_CP017637.1"/>
</dbReference>
<evidence type="ECO:0000256" key="8">
    <source>
        <dbReference type="ARBA" id="ARBA00022840"/>
    </source>
</evidence>
<feature type="binding site" evidence="11">
    <location>
        <begin position="10"/>
        <end position="13"/>
    </location>
    <ligand>
        <name>ATP</name>
        <dbReference type="ChEBI" id="CHEBI:30616"/>
    </ligand>
</feature>
<feature type="binding site" evidence="11">
    <location>
        <begin position="213"/>
        <end position="214"/>
    </location>
    <ligand>
        <name>ATP</name>
        <dbReference type="ChEBI" id="CHEBI:30616"/>
    </ligand>
</feature>
<dbReference type="EMBL" id="CP017637">
    <property type="protein sequence ID" value="APG14515.1"/>
    <property type="molecule type" value="Genomic_DNA"/>
</dbReference>
<evidence type="ECO:0000256" key="5">
    <source>
        <dbReference type="ARBA" id="ARBA00022679"/>
    </source>
</evidence>
<gene>
    <name evidence="15" type="ORF">BKD09_39795</name>
</gene>
<dbReference type="UniPathway" id="UPA00050">
    <property type="reaction ID" value="UER00461"/>
</dbReference>
<dbReference type="AlphaFoldDB" id="A0A1L3FME8"/>
<dbReference type="PIRSF" id="PIRSF000726">
    <property type="entry name" value="Asp_kin"/>
    <property type="match status" value="1"/>
</dbReference>
<evidence type="ECO:0000256" key="10">
    <source>
        <dbReference type="ARBA" id="ARBA00047872"/>
    </source>
</evidence>
<comment type="pathway">
    <text evidence="2 13">Amino-acid biosynthesis; L-methionine biosynthesis via de novo pathway; L-homoserine from L-aspartate: step 1/3.</text>
</comment>
<dbReference type="GO" id="GO:0005829">
    <property type="term" value="C:cytosol"/>
    <property type="evidence" value="ECO:0007669"/>
    <property type="project" value="TreeGrafter"/>
</dbReference>
<protein>
    <recommendedName>
        <fullName evidence="12">Aspartokinase</fullName>
        <ecNumber evidence="12">2.7.2.4</ecNumber>
    </recommendedName>
</protein>
<dbReference type="GO" id="GO:0004072">
    <property type="term" value="F:aspartate kinase activity"/>
    <property type="evidence" value="ECO:0007669"/>
    <property type="project" value="UniProtKB-EC"/>
</dbReference>
<evidence type="ECO:0000256" key="11">
    <source>
        <dbReference type="PIRSR" id="PIRSR000726-1"/>
    </source>
</evidence>
<dbReference type="SUPFAM" id="SSF53633">
    <property type="entry name" value="Carbamate kinase-like"/>
    <property type="match status" value="1"/>
</dbReference>
<feature type="domain" description="Aspartate/glutamate/uridylate kinase" evidence="14">
    <location>
        <begin position="6"/>
        <end position="232"/>
    </location>
</feature>
<evidence type="ECO:0000256" key="13">
    <source>
        <dbReference type="RuleBase" id="RU004249"/>
    </source>
</evidence>
<name>A0A1L3FME8_BRAJP</name>
<evidence type="ECO:0000313" key="16">
    <source>
        <dbReference type="Proteomes" id="UP000181962"/>
    </source>
</evidence>
<dbReference type="PANTHER" id="PTHR21499">
    <property type="entry name" value="ASPARTATE KINASE"/>
    <property type="match status" value="1"/>
</dbReference>
<keyword evidence="8 11" id="KW-0067">ATP-binding</keyword>
<sequence length="397" mass="43507">MRNNPTIVQKYGGVCLETPEKIRAVARSLADLHSRGHRVVAIVSAMGKTTDELIKAAYQVSPHPNRRELDMLLTTGERISMSLMSMALSDLGAPAISFTGSQAGVMTDESHSFARILDVRPARVLEELGRGRIVVLAGFQGVNPRTKEITTLGRGGSDTTAVAMAAALKAERCEIIKEVDGICSADPRIVANAKPLRRLDFASLSEMCFWGAKVLHFRSVELAQSQNIPLYLRKWGNSEHSTRVMKEVIGMETGKILAVNSMARIEHVEIASTNLSHGFEKFAQHLKQNGLSWPQVLASAFTAGKTRIMMTCESESLDTLLRTLERSKDLRKERETLSSVSLTCFGGVSSDLPFQAIQILQSRGIVVEKYVLSPHSINLFVPVETREAAVTALHSLI</sequence>
<evidence type="ECO:0000256" key="1">
    <source>
        <dbReference type="ARBA" id="ARBA00004766"/>
    </source>
</evidence>
<organism evidence="15 16">
    <name type="scientific">Bradyrhizobium japonicum</name>
    <dbReference type="NCBI Taxonomy" id="375"/>
    <lineage>
        <taxon>Bacteria</taxon>
        <taxon>Pseudomonadati</taxon>
        <taxon>Pseudomonadota</taxon>
        <taxon>Alphaproteobacteria</taxon>
        <taxon>Hyphomicrobiales</taxon>
        <taxon>Nitrobacteraceae</taxon>
        <taxon>Bradyrhizobium</taxon>
    </lineage>
</organism>
<keyword evidence="6 11" id="KW-0547">Nucleotide-binding</keyword>
<comment type="similarity">
    <text evidence="4 12">Belongs to the aspartokinase family.</text>
</comment>
<reference evidence="15 16" key="1">
    <citation type="submission" date="2016-11" db="EMBL/GenBank/DDBJ databases">
        <title>Complete Genome Sequence of Bradyrhizobium sp. strain J5, an isolated from soybean nodule in Hokkaido.</title>
        <authorList>
            <person name="Kanehara K."/>
        </authorList>
    </citation>
    <scope>NUCLEOTIDE SEQUENCE [LARGE SCALE GENOMIC DNA]</scope>
    <source>
        <strain evidence="15 16">J5</strain>
    </source>
</reference>
<dbReference type="GO" id="GO:0005524">
    <property type="term" value="F:ATP binding"/>
    <property type="evidence" value="ECO:0007669"/>
    <property type="project" value="UniProtKB-KW"/>
</dbReference>
<evidence type="ECO:0000256" key="4">
    <source>
        <dbReference type="ARBA" id="ARBA00010122"/>
    </source>
</evidence>
<evidence type="ECO:0000313" key="15">
    <source>
        <dbReference type="EMBL" id="APG14515.1"/>
    </source>
</evidence>
<keyword evidence="5 12" id="KW-0808">Transferase</keyword>
<keyword evidence="7 12" id="KW-0418">Kinase</keyword>
<dbReference type="GO" id="GO:0009090">
    <property type="term" value="P:homoserine biosynthetic process"/>
    <property type="evidence" value="ECO:0007669"/>
    <property type="project" value="TreeGrafter"/>
</dbReference>
<dbReference type="GO" id="GO:0009088">
    <property type="term" value="P:threonine biosynthetic process"/>
    <property type="evidence" value="ECO:0007669"/>
    <property type="project" value="UniProtKB-UniPathway"/>
</dbReference>
<evidence type="ECO:0000256" key="3">
    <source>
        <dbReference type="ARBA" id="ARBA00005139"/>
    </source>
</evidence>
<dbReference type="Pfam" id="PF00696">
    <property type="entry name" value="AA_kinase"/>
    <property type="match status" value="1"/>
</dbReference>
<dbReference type="PANTHER" id="PTHR21499:SF3">
    <property type="entry name" value="ASPARTOKINASE"/>
    <property type="match status" value="1"/>
</dbReference>
<dbReference type="Gene3D" id="3.40.1160.10">
    <property type="entry name" value="Acetylglutamate kinase-like"/>
    <property type="match status" value="1"/>
</dbReference>
<comment type="pathway">
    <text evidence="3 13">Amino-acid biosynthesis; L-threonine biosynthesis; L-threonine from L-aspartate: step 1/5.</text>
</comment>
<evidence type="ECO:0000256" key="2">
    <source>
        <dbReference type="ARBA" id="ARBA00004986"/>
    </source>
</evidence>
<evidence type="ECO:0000256" key="12">
    <source>
        <dbReference type="RuleBase" id="RU003448"/>
    </source>
</evidence>
<dbReference type="NCBIfam" id="TIGR00657">
    <property type="entry name" value="asp_kinases"/>
    <property type="match status" value="1"/>
</dbReference>
<dbReference type="InterPro" id="IPR001048">
    <property type="entry name" value="Asp/Glu/Uridylate_kinase"/>
</dbReference>
<dbReference type="CDD" id="cd04246">
    <property type="entry name" value="AAK_AK-DapG-like"/>
    <property type="match status" value="1"/>
</dbReference>
<dbReference type="UniPathway" id="UPA00034">
    <property type="reaction ID" value="UER00015"/>
</dbReference>
<dbReference type="InterPro" id="IPR036393">
    <property type="entry name" value="AceGlu_kinase-like_sf"/>
</dbReference>
<dbReference type="UniPathway" id="UPA00051">
    <property type="reaction ID" value="UER00462"/>
</dbReference>
<dbReference type="EC" id="2.7.2.4" evidence="12"/>
<evidence type="ECO:0000259" key="14">
    <source>
        <dbReference type="Pfam" id="PF00696"/>
    </source>
</evidence>
<dbReference type="GO" id="GO:0009089">
    <property type="term" value="P:lysine biosynthetic process via diaminopimelate"/>
    <property type="evidence" value="ECO:0007669"/>
    <property type="project" value="UniProtKB-UniPathway"/>
</dbReference>
<feature type="binding site" evidence="11">
    <location>
        <position position="50"/>
    </location>
    <ligand>
        <name>substrate</name>
    </ligand>
</feature>
<comment type="pathway">
    <text evidence="1 13">Amino-acid biosynthesis; L-lysine biosynthesis via DAP pathway; (S)-tetrahydrodipicolinate from L-aspartate: step 1/4.</text>
</comment>